<evidence type="ECO:0000313" key="1">
    <source>
        <dbReference type="EMBL" id="KAK4442827.1"/>
    </source>
</evidence>
<reference evidence="1" key="1">
    <citation type="journal article" date="2023" name="Mol. Phylogenet. Evol.">
        <title>Genome-scale phylogeny and comparative genomics of the fungal order Sordariales.</title>
        <authorList>
            <person name="Hensen N."/>
            <person name="Bonometti L."/>
            <person name="Westerberg I."/>
            <person name="Brannstrom I.O."/>
            <person name="Guillou S."/>
            <person name="Cros-Aarteil S."/>
            <person name="Calhoun S."/>
            <person name="Haridas S."/>
            <person name="Kuo A."/>
            <person name="Mondo S."/>
            <person name="Pangilinan J."/>
            <person name="Riley R."/>
            <person name="LaButti K."/>
            <person name="Andreopoulos B."/>
            <person name="Lipzen A."/>
            <person name="Chen C."/>
            <person name="Yan M."/>
            <person name="Daum C."/>
            <person name="Ng V."/>
            <person name="Clum A."/>
            <person name="Steindorff A."/>
            <person name="Ohm R.A."/>
            <person name="Martin F."/>
            <person name="Silar P."/>
            <person name="Natvig D.O."/>
            <person name="Lalanne C."/>
            <person name="Gautier V."/>
            <person name="Ament-Velasquez S.L."/>
            <person name="Kruys A."/>
            <person name="Hutchinson M.I."/>
            <person name="Powell A.J."/>
            <person name="Barry K."/>
            <person name="Miller A.N."/>
            <person name="Grigoriev I.V."/>
            <person name="Debuchy R."/>
            <person name="Gladieux P."/>
            <person name="Hiltunen Thoren M."/>
            <person name="Johannesson H."/>
        </authorList>
    </citation>
    <scope>NUCLEOTIDE SEQUENCE</scope>
    <source>
        <strain evidence="1">PSN243</strain>
    </source>
</reference>
<name>A0AAV9G4S2_9PEZI</name>
<evidence type="ECO:0000313" key="2">
    <source>
        <dbReference type="Proteomes" id="UP001321760"/>
    </source>
</evidence>
<protein>
    <submittedName>
        <fullName evidence="1">Uncharacterized protein</fullName>
    </submittedName>
</protein>
<accession>A0AAV9G4S2</accession>
<dbReference type="Gene3D" id="3.90.640.10">
    <property type="entry name" value="Actin, Chain A, domain 4"/>
    <property type="match status" value="1"/>
</dbReference>
<dbReference type="CDD" id="cd10170">
    <property type="entry name" value="ASKHA_NBD_HSP70"/>
    <property type="match status" value="1"/>
</dbReference>
<proteinExistence type="predicted"/>
<dbReference type="Gene3D" id="3.30.420.40">
    <property type="match status" value="2"/>
</dbReference>
<reference evidence="1" key="2">
    <citation type="submission" date="2023-05" db="EMBL/GenBank/DDBJ databases">
        <authorList>
            <consortium name="Lawrence Berkeley National Laboratory"/>
            <person name="Steindorff A."/>
            <person name="Hensen N."/>
            <person name="Bonometti L."/>
            <person name="Westerberg I."/>
            <person name="Brannstrom I.O."/>
            <person name="Guillou S."/>
            <person name="Cros-Aarteil S."/>
            <person name="Calhoun S."/>
            <person name="Haridas S."/>
            <person name="Kuo A."/>
            <person name="Mondo S."/>
            <person name="Pangilinan J."/>
            <person name="Riley R."/>
            <person name="Labutti K."/>
            <person name="Andreopoulos B."/>
            <person name="Lipzen A."/>
            <person name="Chen C."/>
            <person name="Yanf M."/>
            <person name="Daum C."/>
            <person name="Ng V."/>
            <person name="Clum A."/>
            <person name="Ohm R."/>
            <person name="Martin F."/>
            <person name="Silar P."/>
            <person name="Natvig D."/>
            <person name="Lalanne C."/>
            <person name="Gautier V."/>
            <person name="Ament-Velasquez S.L."/>
            <person name="Kruys A."/>
            <person name="Hutchinson M.I."/>
            <person name="Powell A.J."/>
            <person name="Barry K."/>
            <person name="Miller A.N."/>
            <person name="Grigoriev I.V."/>
            <person name="Debuchy R."/>
            <person name="Gladieux P."/>
            <person name="Thoren M.H."/>
            <person name="Johannesson H."/>
        </authorList>
    </citation>
    <scope>NUCLEOTIDE SEQUENCE</scope>
    <source>
        <strain evidence="1">PSN243</strain>
    </source>
</reference>
<dbReference type="PANTHER" id="PTHR42749">
    <property type="entry name" value="CELL SHAPE-DETERMINING PROTEIN MREB"/>
    <property type="match status" value="1"/>
</dbReference>
<gene>
    <name evidence="1" type="ORF">QBC34DRAFT_443876</name>
</gene>
<comment type="caution">
    <text evidence="1">The sequence shown here is derived from an EMBL/GenBank/DDBJ whole genome shotgun (WGS) entry which is preliminary data.</text>
</comment>
<dbReference type="SUPFAM" id="SSF53067">
    <property type="entry name" value="Actin-like ATPase domain"/>
    <property type="match status" value="2"/>
</dbReference>
<dbReference type="PANTHER" id="PTHR42749:SF1">
    <property type="entry name" value="CELL SHAPE-DETERMINING PROTEIN MREB"/>
    <property type="match status" value="1"/>
</dbReference>
<dbReference type="EMBL" id="MU866006">
    <property type="protein sequence ID" value="KAK4442827.1"/>
    <property type="molecule type" value="Genomic_DNA"/>
</dbReference>
<keyword evidence="2" id="KW-1185">Reference proteome</keyword>
<dbReference type="Proteomes" id="UP001321760">
    <property type="component" value="Unassembled WGS sequence"/>
</dbReference>
<sequence>MPEPAAIQKIFVGIDFGTTFSSVSCICLRGGTLTSFIDNYMSVPSDPLLQRPQVPTVFTFDQTGKIILRRSPPGPSDIRWCKLALVHRDHLPRDLQPLFEEARVSWGTRSAADMIAPFLRALMQRFFEDLQGRLRLPGPCDFHCVFAFPASWKPEDCNRMRAAVEKACLPSLADTSTFSFDYLSEQEAVALAVCNDEGSFAEDSLITVCDCGGLTLDIASYILTLKDGAPQMVQCGEARSVASGGIILHREVENLVKVELERRTGNSRFLETCGDAQSKQIRAACIKMIHESDGLGKGNVRITFHLGIDRAAITVKRAEMNKMFDELVEAILTAANTDMLAAENTYRDLMGKEVLKHYLALTGGLSCNGYIRRAIHDKVQQQHGNKIELILPPGNSGWTAVGRGGAIHALHSTLTRREGFGVAWRTCPATFYIRERLEAPIILARKGQLLQTNQENLCDVPLEAVRCFLGKCQLVVHRSSEDGDSNYVTFSWDARALNGTLSLSFFSSGEPGLSIDLRHNGMHIAADVVQKSRG</sequence>
<organism evidence="1 2">
    <name type="scientific">Podospora aff. communis PSN243</name>
    <dbReference type="NCBI Taxonomy" id="3040156"/>
    <lineage>
        <taxon>Eukaryota</taxon>
        <taxon>Fungi</taxon>
        <taxon>Dikarya</taxon>
        <taxon>Ascomycota</taxon>
        <taxon>Pezizomycotina</taxon>
        <taxon>Sordariomycetes</taxon>
        <taxon>Sordariomycetidae</taxon>
        <taxon>Sordariales</taxon>
        <taxon>Podosporaceae</taxon>
        <taxon>Podospora</taxon>
    </lineage>
</organism>
<dbReference type="AlphaFoldDB" id="A0AAV9G4S2"/>
<dbReference type="InterPro" id="IPR043129">
    <property type="entry name" value="ATPase_NBD"/>
</dbReference>